<dbReference type="Pfam" id="PF04909">
    <property type="entry name" value="Amidohydro_2"/>
    <property type="match status" value="1"/>
</dbReference>
<dbReference type="SUPFAM" id="SSF51556">
    <property type="entry name" value="Metallo-dependent hydrolases"/>
    <property type="match status" value="1"/>
</dbReference>
<evidence type="ECO:0000256" key="1">
    <source>
        <dbReference type="ARBA" id="ARBA00023239"/>
    </source>
</evidence>
<feature type="domain" description="Amidohydrolase-related" evidence="2">
    <location>
        <begin position="4"/>
        <end position="253"/>
    </location>
</feature>
<name>A0AAF0I4S1_9BACT</name>
<organism evidence="3 4">
    <name type="scientific">Synoicihabitans lomoniglobus</name>
    <dbReference type="NCBI Taxonomy" id="2909285"/>
    <lineage>
        <taxon>Bacteria</taxon>
        <taxon>Pseudomonadati</taxon>
        <taxon>Verrucomicrobiota</taxon>
        <taxon>Opitutia</taxon>
        <taxon>Opitutales</taxon>
        <taxon>Opitutaceae</taxon>
        <taxon>Synoicihabitans</taxon>
    </lineage>
</organism>
<accession>A0AAF0I4S1</accession>
<protein>
    <submittedName>
        <fullName evidence="3">Amidohydrolase family protein</fullName>
    </submittedName>
</protein>
<dbReference type="InterPro" id="IPR032465">
    <property type="entry name" value="ACMSD"/>
</dbReference>
<keyword evidence="4" id="KW-1185">Reference proteome</keyword>
<dbReference type="GO" id="GO:0016831">
    <property type="term" value="F:carboxy-lyase activity"/>
    <property type="evidence" value="ECO:0007669"/>
    <property type="project" value="InterPro"/>
</dbReference>
<dbReference type="RefSeq" id="WP_330929703.1">
    <property type="nucleotide sequence ID" value="NZ_CP119075.1"/>
</dbReference>
<reference evidence="3" key="1">
    <citation type="submission" date="2023-03" db="EMBL/GenBank/DDBJ databases">
        <title>Lomoglobus Profundus gen. nov., sp. nov., a novel member of the phylum Verrucomicrobia, isolated from deep-marine sediment of South China Sea.</title>
        <authorList>
            <person name="Ahmad T."/>
            <person name="Ishaq S.E."/>
            <person name="Wang F."/>
        </authorList>
    </citation>
    <scope>NUCLEOTIDE SEQUENCE</scope>
    <source>
        <strain evidence="3">LMO-M01</strain>
    </source>
</reference>
<dbReference type="GO" id="GO:0016787">
    <property type="term" value="F:hydrolase activity"/>
    <property type="evidence" value="ECO:0007669"/>
    <property type="project" value="InterPro"/>
</dbReference>
<sequence length="259" mass="28386">MKIIDFHTHPIFFGEGTKPGETAAKVKRARALGIERMVALGDVLRYGRVPDATQSRTLNDEMAMVAQRDSDFWIPLCGLNPLLGEKLVREEVDRCVGGMGFRGLKLEISCNARDAAMKPVMEAARHYGVPVLQHSWSQTNIKERRFHSDPEDTAELARRWPDVTVIMAHLTGCGYRGVRAARGLDNLFIDTSGAAPEAGLVEYAVEEIGAHRVLYGSDAPIRDLPVAIGRITGAAITARAKRALLFENANQLLAKGGRV</sequence>
<dbReference type="Gene3D" id="3.20.20.140">
    <property type="entry name" value="Metal-dependent hydrolases"/>
    <property type="match status" value="1"/>
</dbReference>
<evidence type="ECO:0000259" key="2">
    <source>
        <dbReference type="Pfam" id="PF04909"/>
    </source>
</evidence>
<evidence type="ECO:0000313" key="3">
    <source>
        <dbReference type="EMBL" id="WED66988.1"/>
    </source>
</evidence>
<dbReference type="PANTHER" id="PTHR21240">
    <property type="entry name" value="2-AMINO-3-CARBOXYLMUCONATE-6-SEMIALDEHYDE DECARBOXYLASE"/>
    <property type="match status" value="1"/>
</dbReference>
<dbReference type="InterPro" id="IPR006680">
    <property type="entry name" value="Amidohydro-rel"/>
</dbReference>
<dbReference type="AlphaFoldDB" id="A0AAF0I4S1"/>
<dbReference type="Proteomes" id="UP001218638">
    <property type="component" value="Chromosome"/>
</dbReference>
<gene>
    <name evidence="3" type="ORF">PXH66_09010</name>
</gene>
<dbReference type="InterPro" id="IPR032466">
    <property type="entry name" value="Metal_Hydrolase"/>
</dbReference>
<keyword evidence="1" id="KW-0456">Lyase</keyword>
<proteinExistence type="predicted"/>
<evidence type="ECO:0000313" key="4">
    <source>
        <dbReference type="Proteomes" id="UP001218638"/>
    </source>
</evidence>
<dbReference type="EMBL" id="CP119075">
    <property type="protein sequence ID" value="WED66988.1"/>
    <property type="molecule type" value="Genomic_DNA"/>
</dbReference>
<dbReference type="KEGG" id="slom:PXH66_09010"/>